<accession>A0ABM7X0D0</accession>
<dbReference type="PROSITE" id="PS50198">
    <property type="entry name" value="PPIC_PPIASE_2"/>
    <property type="match status" value="1"/>
</dbReference>
<proteinExistence type="inferred from homology"/>
<organism evidence="13 14">
    <name type="scientific">Anaeromyxobacter oryzae</name>
    <dbReference type="NCBI Taxonomy" id="2918170"/>
    <lineage>
        <taxon>Bacteria</taxon>
        <taxon>Pseudomonadati</taxon>
        <taxon>Myxococcota</taxon>
        <taxon>Myxococcia</taxon>
        <taxon>Myxococcales</taxon>
        <taxon>Cystobacterineae</taxon>
        <taxon>Anaeromyxobacteraceae</taxon>
        <taxon>Anaeromyxobacter</taxon>
    </lineage>
</organism>
<sequence>MIPATLLALLATAAPAEPPSARVFLKAAAAAAPSCRATRVDDRLVRVALFSPESEECPVAKVADEVIVLRDLAQALELGHLQRPAHAAAPARRPDMDFTPALDRIIATRLLIQEAREMRIDADPKFRSAVDDFKASRLRTMLQREATRGVKPDPAEVERLYRDAVREWKIKSILLEKEDAAKAFQAALKAGGSFDALAKKYVADKKAKGGGPAEFVPPKQILPEIKDALQGAKPGVPVGPVKIASGWVMLRIDGTRYPPGDAAAREQARAQSIARKEREAVRSFYQSLVARYANVDAPLLKQLDFEANGEKGFKALLEDKRPLATIRGEKPITVGDLTREVSMKFFHGLETPIQQRRVNREKNDTFEMLLGARLFAKEASARKLDARPEFLRPVEEYERGLTFDTFVEKVIAPDVKVTEQDAQRYYEQHKGEFTAPQMYKLDGLAFRTMPEAQAALDKLKAGTDFVWMQSSAPGQIEPEKRKLQLDGRTLSASMMPRELAQALAGSRSGEYRLFAASDAEAYVIRVIEQTPPAAQPYVDARETIAKKLWNERLAVAMRDYADKLRKAQPVEVLITRVSL</sequence>
<keyword evidence="7" id="KW-0143">Chaperone</keyword>
<keyword evidence="5" id="KW-1133">Transmembrane helix</keyword>
<dbReference type="Gene3D" id="1.10.4030.10">
    <property type="entry name" value="Porin chaperone SurA, peptide-binding domain"/>
    <property type="match status" value="2"/>
</dbReference>
<evidence type="ECO:0000256" key="1">
    <source>
        <dbReference type="ARBA" id="ARBA00004382"/>
    </source>
</evidence>
<keyword evidence="14" id="KW-1185">Reference proteome</keyword>
<evidence type="ECO:0000313" key="13">
    <source>
        <dbReference type="EMBL" id="BDG05246.1"/>
    </source>
</evidence>
<evidence type="ECO:0000259" key="12">
    <source>
        <dbReference type="PROSITE" id="PS50198"/>
    </source>
</evidence>
<evidence type="ECO:0000256" key="3">
    <source>
        <dbReference type="ARBA" id="ARBA00022519"/>
    </source>
</evidence>
<dbReference type="InterPro" id="IPR027304">
    <property type="entry name" value="Trigger_fact/SurA_dom_sf"/>
</dbReference>
<keyword evidence="11" id="KW-0697">Rotamase</keyword>
<dbReference type="SUPFAM" id="SSF54534">
    <property type="entry name" value="FKBP-like"/>
    <property type="match status" value="1"/>
</dbReference>
<keyword evidence="6" id="KW-0472">Membrane</keyword>
<dbReference type="InterPro" id="IPR046357">
    <property type="entry name" value="PPIase_dom_sf"/>
</dbReference>
<comment type="subcellular location">
    <subcellularLocation>
        <location evidence="1">Cell inner membrane</location>
        <topology evidence="1">Single-pass type II membrane protein</topology>
        <orientation evidence="1">Periplasmic side</orientation>
    </subcellularLocation>
</comment>
<evidence type="ECO:0000256" key="11">
    <source>
        <dbReference type="PROSITE-ProRule" id="PRU00278"/>
    </source>
</evidence>
<dbReference type="SUPFAM" id="SSF109998">
    <property type="entry name" value="Triger factor/SurA peptide-binding domain-like"/>
    <property type="match status" value="2"/>
</dbReference>
<evidence type="ECO:0000256" key="9">
    <source>
        <dbReference type="ARBA" id="ARBA00040743"/>
    </source>
</evidence>
<comment type="similarity">
    <text evidence="8">Belongs to the PpiD chaperone family.</text>
</comment>
<evidence type="ECO:0000256" key="8">
    <source>
        <dbReference type="ARBA" id="ARBA00038408"/>
    </source>
</evidence>
<dbReference type="PANTHER" id="PTHR47529">
    <property type="entry name" value="PEPTIDYL-PROLYL CIS-TRANS ISOMERASE D"/>
    <property type="match status" value="1"/>
</dbReference>
<feature type="domain" description="PpiC" evidence="12">
    <location>
        <begin position="165"/>
        <end position="254"/>
    </location>
</feature>
<reference evidence="14" key="1">
    <citation type="journal article" date="2022" name="Int. J. Syst. Evol. Microbiol.">
        <title>Anaeromyxobacter oryzae sp. nov., Anaeromyxobacter diazotrophicus sp. nov. and Anaeromyxobacter paludicola sp. nov., isolated from paddy soils.</title>
        <authorList>
            <person name="Itoh H."/>
            <person name="Xu Z."/>
            <person name="Mise K."/>
            <person name="Masuda Y."/>
            <person name="Ushijima N."/>
            <person name="Hayakawa C."/>
            <person name="Shiratori Y."/>
            <person name="Senoo K."/>
        </authorList>
    </citation>
    <scope>NUCLEOTIDE SEQUENCE [LARGE SCALE GENOMIC DNA]</scope>
    <source>
        <strain evidence="14">Red232</strain>
    </source>
</reference>
<keyword evidence="11" id="KW-0413">Isomerase</keyword>
<keyword evidence="4" id="KW-0812">Transmembrane</keyword>
<dbReference type="InterPro" id="IPR000297">
    <property type="entry name" value="PPIase_PpiC"/>
</dbReference>
<dbReference type="PANTHER" id="PTHR47529:SF1">
    <property type="entry name" value="PERIPLASMIC CHAPERONE PPID"/>
    <property type="match status" value="1"/>
</dbReference>
<dbReference type="InterPro" id="IPR052029">
    <property type="entry name" value="PpiD_chaperone"/>
</dbReference>
<evidence type="ECO:0000256" key="5">
    <source>
        <dbReference type="ARBA" id="ARBA00022989"/>
    </source>
</evidence>
<evidence type="ECO:0000256" key="7">
    <source>
        <dbReference type="ARBA" id="ARBA00023186"/>
    </source>
</evidence>
<evidence type="ECO:0000256" key="6">
    <source>
        <dbReference type="ARBA" id="ARBA00023136"/>
    </source>
</evidence>
<keyword evidence="3" id="KW-0997">Cell inner membrane</keyword>
<evidence type="ECO:0000256" key="2">
    <source>
        <dbReference type="ARBA" id="ARBA00022475"/>
    </source>
</evidence>
<evidence type="ECO:0000256" key="10">
    <source>
        <dbReference type="ARBA" id="ARBA00042775"/>
    </source>
</evidence>
<keyword evidence="2" id="KW-1003">Cell membrane</keyword>
<protein>
    <recommendedName>
        <fullName evidence="9">Periplasmic chaperone PpiD</fullName>
    </recommendedName>
    <alternativeName>
        <fullName evidence="10">Periplasmic folding chaperone</fullName>
    </alternativeName>
</protein>
<dbReference type="Gene3D" id="3.10.50.40">
    <property type="match status" value="2"/>
</dbReference>
<dbReference type="Proteomes" id="UP001162891">
    <property type="component" value="Chromosome"/>
</dbReference>
<dbReference type="RefSeq" id="WP_248353862.1">
    <property type="nucleotide sequence ID" value="NZ_AP025591.1"/>
</dbReference>
<evidence type="ECO:0000313" key="14">
    <source>
        <dbReference type="Proteomes" id="UP001162891"/>
    </source>
</evidence>
<dbReference type="Pfam" id="PF13145">
    <property type="entry name" value="Rotamase_2"/>
    <property type="match status" value="2"/>
</dbReference>
<evidence type="ECO:0000256" key="4">
    <source>
        <dbReference type="ARBA" id="ARBA00022692"/>
    </source>
</evidence>
<name>A0ABM7X0D0_9BACT</name>
<gene>
    <name evidence="13" type="ORF">AMOR_42420</name>
</gene>
<dbReference type="EMBL" id="AP025591">
    <property type="protein sequence ID" value="BDG05246.1"/>
    <property type="molecule type" value="Genomic_DNA"/>
</dbReference>